<comment type="caution">
    <text evidence="2">The sequence shown here is derived from an EMBL/GenBank/DDBJ whole genome shotgun (WGS) entry which is preliminary data.</text>
</comment>
<proteinExistence type="predicted"/>
<evidence type="ECO:0000313" key="2">
    <source>
        <dbReference type="EMBL" id="KAA8894106.1"/>
    </source>
</evidence>
<organism evidence="2 3">
    <name type="scientific">Sphaerosporella brunnea</name>
    <dbReference type="NCBI Taxonomy" id="1250544"/>
    <lineage>
        <taxon>Eukaryota</taxon>
        <taxon>Fungi</taxon>
        <taxon>Dikarya</taxon>
        <taxon>Ascomycota</taxon>
        <taxon>Pezizomycotina</taxon>
        <taxon>Pezizomycetes</taxon>
        <taxon>Pezizales</taxon>
        <taxon>Pyronemataceae</taxon>
        <taxon>Sphaerosporella</taxon>
    </lineage>
</organism>
<dbReference type="AlphaFoldDB" id="A0A5J5EGN7"/>
<accession>A0A5J5EGN7</accession>
<gene>
    <name evidence="2" type="ORF">FN846DRAFT_975919</name>
</gene>
<feature type="transmembrane region" description="Helical" evidence="1">
    <location>
        <begin position="6"/>
        <end position="25"/>
    </location>
</feature>
<name>A0A5J5EGN7_9PEZI</name>
<dbReference type="Proteomes" id="UP000326924">
    <property type="component" value="Unassembled WGS sequence"/>
</dbReference>
<protein>
    <submittedName>
        <fullName evidence="2">Uncharacterized protein</fullName>
    </submittedName>
</protein>
<evidence type="ECO:0000313" key="3">
    <source>
        <dbReference type="Proteomes" id="UP000326924"/>
    </source>
</evidence>
<evidence type="ECO:0000256" key="1">
    <source>
        <dbReference type="SAM" id="Phobius"/>
    </source>
</evidence>
<keyword evidence="1" id="KW-0812">Transmembrane</keyword>
<sequence>MVQGISMHGLLVMVHTWAISMIIYLSNAYVKHVSLLLFIVDLIPASYCTSSLEQWSAFDQITERTHLRGYHLIYDFSLCAGSSGILCCRD</sequence>
<keyword evidence="3" id="KW-1185">Reference proteome</keyword>
<reference evidence="2 3" key="1">
    <citation type="submission" date="2019-09" db="EMBL/GenBank/DDBJ databases">
        <title>Draft genome of the ectomycorrhizal ascomycete Sphaerosporella brunnea.</title>
        <authorList>
            <consortium name="DOE Joint Genome Institute"/>
            <person name="Benucci G.M."/>
            <person name="Marozzi G."/>
            <person name="Antonielli L."/>
            <person name="Sanchez S."/>
            <person name="Marco P."/>
            <person name="Wang X."/>
            <person name="Falini L.B."/>
            <person name="Barry K."/>
            <person name="Haridas S."/>
            <person name="Lipzen A."/>
            <person name="Labutti K."/>
            <person name="Grigoriev I.V."/>
            <person name="Murat C."/>
            <person name="Martin F."/>
            <person name="Albertini E."/>
            <person name="Donnini D."/>
            <person name="Bonito G."/>
        </authorList>
    </citation>
    <scope>NUCLEOTIDE SEQUENCE [LARGE SCALE GENOMIC DNA]</scope>
    <source>
        <strain evidence="2 3">Sb_GMNB300</strain>
    </source>
</reference>
<dbReference type="EMBL" id="VXIS01000365">
    <property type="protein sequence ID" value="KAA8894106.1"/>
    <property type="molecule type" value="Genomic_DNA"/>
</dbReference>
<keyword evidence="1" id="KW-1133">Transmembrane helix</keyword>
<keyword evidence="1" id="KW-0472">Membrane</keyword>
<dbReference type="InParanoid" id="A0A5J5EGN7"/>